<feature type="compositionally biased region" description="Polar residues" evidence="2">
    <location>
        <begin position="457"/>
        <end position="467"/>
    </location>
</feature>
<dbReference type="Proteomes" id="UP001213000">
    <property type="component" value="Unassembled WGS sequence"/>
</dbReference>
<name>A0AAD5VKY1_9AGAR</name>
<protein>
    <submittedName>
        <fullName evidence="3">Uncharacterized protein</fullName>
    </submittedName>
</protein>
<feature type="region of interest" description="Disordered" evidence="2">
    <location>
        <begin position="436"/>
        <end position="493"/>
    </location>
</feature>
<dbReference type="Gene3D" id="1.10.10.10">
    <property type="entry name" value="Winged helix-like DNA-binding domain superfamily/Winged helix DNA-binding domain"/>
    <property type="match status" value="1"/>
</dbReference>
<keyword evidence="1" id="KW-0175">Coiled coil</keyword>
<feature type="coiled-coil region" evidence="1">
    <location>
        <begin position="277"/>
        <end position="381"/>
    </location>
</feature>
<accession>A0AAD5VKY1</accession>
<keyword evidence="4" id="KW-1185">Reference proteome</keyword>
<evidence type="ECO:0000256" key="1">
    <source>
        <dbReference type="SAM" id="Coils"/>
    </source>
</evidence>
<evidence type="ECO:0000313" key="4">
    <source>
        <dbReference type="Proteomes" id="UP001213000"/>
    </source>
</evidence>
<organism evidence="3 4">
    <name type="scientific">Leucocoprinus birnbaumii</name>
    <dbReference type="NCBI Taxonomy" id="56174"/>
    <lineage>
        <taxon>Eukaryota</taxon>
        <taxon>Fungi</taxon>
        <taxon>Dikarya</taxon>
        <taxon>Basidiomycota</taxon>
        <taxon>Agaricomycotina</taxon>
        <taxon>Agaricomycetes</taxon>
        <taxon>Agaricomycetidae</taxon>
        <taxon>Agaricales</taxon>
        <taxon>Agaricineae</taxon>
        <taxon>Agaricaceae</taxon>
        <taxon>Leucocoprinus</taxon>
    </lineage>
</organism>
<dbReference type="GO" id="GO:0000814">
    <property type="term" value="C:ESCRT II complex"/>
    <property type="evidence" value="ECO:0007669"/>
    <property type="project" value="InterPro"/>
</dbReference>
<dbReference type="Pfam" id="PF05871">
    <property type="entry name" value="ESCRT-II"/>
    <property type="match status" value="1"/>
</dbReference>
<dbReference type="InterPro" id="IPR008570">
    <property type="entry name" value="ESCRT-II_cplx_Vps25-sub"/>
</dbReference>
<comment type="caution">
    <text evidence="3">The sequence shown here is derived from an EMBL/GenBank/DDBJ whole genome shotgun (WGS) entry which is preliminary data.</text>
</comment>
<dbReference type="EMBL" id="JANIEX010001044">
    <property type="protein sequence ID" value="KAJ3561179.1"/>
    <property type="molecule type" value="Genomic_DNA"/>
</dbReference>
<proteinExistence type="predicted"/>
<evidence type="ECO:0000256" key="2">
    <source>
        <dbReference type="SAM" id="MobiDB-lite"/>
    </source>
</evidence>
<dbReference type="GO" id="GO:0042803">
    <property type="term" value="F:protein homodimerization activity"/>
    <property type="evidence" value="ECO:0007669"/>
    <property type="project" value="TreeGrafter"/>
</dbReference>
<dbReference type="PANTHER" id="PTHR13149">
    <property type="entry name" value="VACUOLAR PROTEIN SORTING-ASSOCIATED PROTEIN VPS25"/>
    <property type="match status" value="1"/>
</dbReference>
<dbReference type="GO" id="GO:0043328">
    <property type="term" value="P:protein transport to vacuole involved in ubiquitin-dependent protein catabolic process via the multivesicular body sorting pathway"/>
    <property type="evidence" value="ECO:0007669"/>
    <property type="project" value="TreeGrafter"/>
</dbReference>
<reference evidence="3" key="1">
    <citation type="submission" date="2022-07" db="EMBL/GenBank/DDBJ databases">
        <title>Genome Sequence of Leucocoprinus birnbaumii.</title>
        <authorList>
            <person name="Buettner E."/>
        </authorList>
    </citation>
    <scope>NUCLEOTIDE SEQUENCE</scope>
    <source>
        <strain evidence="3">VT141</strain>
    </source>
</reference>
<dbReference type="InterPro" id="IPR036390">
    <property type="entry name" value="WH_DNA-bd_sf"/>
</dbReference>
<evidence type="ECO:0000313" key="3">
    <source>
        <dbReference type="EMBL" id="KAJ3561179.1"/>
    </source>
</evidence>
<dbReference type="GO" id="GO:0005198">
    <property type="term" value="F:structural molecule activity"/>
    <property type="evidence" value="ECO:0007669"/>
    <property type="project" value="TreeGrafter"/>
</dbReference>
<dbReference type="SUPFAM" id="SSF46785">
    <property type="entry name" value="Winged helix' DNA-binding domain"/>
    <property type="match status" value="1"/>
</dbReference>
<dbReference type="InterPro" id="IPR036388">
    <property type="entry name" value="WH-like_DNA-bd_sf"/>
</dbReference>
<gene>
    <name evidence="3" type="ORF">NP233_g10354</name>
</gene>
<dbReference type="AlphaFoldDB" id="A0AAD5VKY1"/>
<sequence length="493" mass="55580">MALIHTTHRTPSDIDKQFIIRVEDAEAAGSDWDEILRNERNNHRLLPSHLSSILAAMVERNLAAYEPPKQTRSVLLYWRLPEEWADVLHRWAVDTGQLNTILTFYDITDPPIESALSGIPVVLLKKAISILAKNGRAQTISIADGEGVRFFAGNNNLASTSERRRIKCPLCREHWFRKDANKLVFFPVIVDSADASVDHVIDGLNRMDKTCKGVSVRRAHAKLTKAAEDIDEDHAEQLRKAIEDFSQRILPLFDELELGRKRIQELESNQQTKFQDLNAKSRRVEALEREVLHLRRSKAELESNLSESLDSAEAFRMRVEELQGSLADVRGNLSTKEAELTRVQDAINRFKASDSSKTTKIKILRQEVETLGIRLQEKENRIEERNNMMDIDQGHILDGTLAAKSSALTALHRHSDEGWAAVDSNFRFEGLPAPGFKSNGSSGSHPGKNILRKKSRPSCTEANSNFPLSLDRKGRPTTAVQLGPKSTLRVQRI</sequence>
<dbReference type="PANTHER" id="PTHR13149:SF0">
    <property type="entry name" value="VACUOLAR PROTEIN-SORTING-ASSOCIATED PROTEIN 25"/>
    <property type="match status" value="1"/>
</dbReference>